<proteinExistence type="predicted"/>
<name>A0ABS1CY19_9PROT</name>
<feature type="transmembrane region" description="Helical" evidence="1">
    <location>
        <begin position="35"/>
        <end position="59"/>
    </location>
</feature>
<organism evidence="2 3">
    <name type="scientific">Paracraurococcus ruber</name>
    <dbReference type="NCBI Taxonomy" id="77675"/>
    <lineage>
        <taxon>Bacteria</taxon>
        <taxon>Pseudomonadati</taxon>
        <taxon>Pseudomonadota</taxon>
        <taxon>Alphaproteobacteria</taxon>
        <taxon>Acetobacterales</taxon>
        <taxon>Roseomonadaceae</taxon>
        <taxon>Paracraurococcus</taxon>
    </lineage>
</organism>
<sequence>MMYLLAILLPPLAILFAGRPFQAVANGLLWVLGLVLLLLPFVPGLPLLGVAIVWAILAVRGRQQDARDRRLVDDALARDRARRG</sequence>
<evidence type="ECO:0008006" key="4">
    <source>
        <dbReference type="Google" id="ProtNLM"/>
    </source>
</evidence>
<evidence type="ECO:0000313" key="3">
    <source>
        <dbReference type="Proteomes" id="UP000697995"/>
    </source>
</evidence>
<evidence type="ECO:0000256" key="1">
    <source>
        <dbReference type="SAM" id="Phobius"/>
    </source>
</evidence>
<keyword evidence="1" id="KW-1133">Transmembrane helix</keyword>
<dbReference type="Proteomes" id="UP000697995">
    <property type="component" value="Unassembled WGS sequence"/>
</dbReference>
<gene>
    <name evidence="2" type="ORF">CKO45_14465</name>
</gene>
<comment type="caution">
    <text evidence="2">The sequence shown here is derived from an EMBL/GenBank/DDBJ whole genome shotgun (WGS) entry which is preliminary data.</text>
</comment>
<reference evidence="2 3" key="1">
    <citation type="journal article" date="2020" name="Microorganisms">
        <title>Osmotic Adaptation and Compatible Solute Biosynthesis of Phototrophic Bacteria as Revealed from Genome Analyses.</title>
        <authorList>
            <person name="Imhoff J.F."/>
            <person name="Rahn T."/>
            <person name="Kunzel S."/>
            <person name="Keller A."/>
            <person name="Neulinger S.C."/>
        </authorList>
    </citation>
    <scope>NUCLEOTIDE SEQUENCE [LARGE SCALE GENOMIC DNA]</scope>
    <source>
        <strain evidence="2 3">DSM 15382</strain>
    </source>
</reference>
<accession>A0ABS1CY19</accession>
<keyword evidence="1" id="KW-0812">Transmembrane</keyword>
<keyword evidence="3" id="KW-1185">Reference proteome</keyword>
<keyword evidence="1" id="KW-0472">Membrane</keyword>
<evidence type="ECO:0000313" key="2">
    <source>
        <dbReference type="EMBL" id="MBK1659441.1"/>
    </source>
</evidence>
<protein>
    <recommendedName>
        <fullName evidence="4">YqaE/Pmp3 family membrane protein</fullName>
    </recommendedName>
</protein>
<dbReference type="EMBL" id="NRSG01000101">
    <property type="protein sequence ID" value="MBK1659441.1"/>
    <property type="molecule type" value="Genomic_DNA"/>
</dbReference>